<evidence type="ECO:0000256" key="2">
    <source>
        <dbReference type="ARBA" id="ARBA00022448"/>
    </source>
</evidence>
<dbReference type="SUPFAM" id="SSF52540">
    <property type="entry name" value="P-loop containing nucleoside triphosphate hydrolases"/>
    <property type="match status" value="1"/>
</dbReference>
<keyword evidence="5 11" id="KW-0067">ATP-binding</keyword>
<dbReference type="AlphaFoldDB" id="A0A537JXX3"/>
<dbReference type="InterPro" id="IPR027417">
    <property type="entry name" value="P-loop_NTPase"/>
</dbReference>
<dbReference type="SUPFAM" id="SSF90123">
    <property type="entry name" value="ABC transporter transmembrane region"/>
    <property type="match status" value="1"/>
</dbReference>
<dbReference type="Gene3D" id="1.20.1560.10">
    <property type="entry name" value="ABC transporter type 1, transmembrane domain"/>
    <property type="match status" value="1"/>
</dbReference>
<reference evidence="11 12" key="1">
    <citation type="journal article" date="2019" name="Nat. Microbiol.">
        <title>Mediterranean grassland soil C-N compound turnover is dependent on rainfall and depth, and is mediated by genomically divergent microorganisms.</title>
        <authorList>
            <person name="Diamond S."/>
            <person name="Andeer P.F."/>
            <person name="Li Z."/>
            <person name="Crits-Christoph A."/>
            <person name="Burstein D."/>
            <person name="Anantharaman K."/>
            <person name="Lane K.R."/>
            <person name="Thomas B.C."/>
            <person name="Pan C."/>
            <person name="Northen T.R."/>
            <person name="Banfield J.F."/>
        </authorList>
    </citation>
    <scope>NUCLEOTIDE SEQUENCE [LARGE SCALE GENOMIC DNA]</scope>
    <source>
        <strain evidence="11">NP_3</strain>
    </source>
</reference>
<dbReference type="Pfam" id="PF00664">
    <property type="entry name" value="ABC_membrane"/>
    <property type="match status" value="1"/>
</dbReference>
<keyword evidence="7 8" id="KW-0472">Membrane</keyword>
<dbReference type="PANTHER" id="PTHR43394">
    <property type="entry name" value="ATP-DEPENDENT PERMEASE MDL1, MITOCHONDRIAL"/>
    <property type="match status" value="1"/>
</dbReference>
<dbReference type="Proteomes" id="UP000318509">
    <property type="component" value="Unassembled WGS sequence"/>
</dbReference>
<dbReference type="CDD" id="cd18552">
    <property type="entry name" value="ABC_6TM_MsbA_like"/>
    <property type="match status" value="1"/>
</dbReference>
<dbReference type="PROSITE" id="PS50893">
    <property type="entry name" value="ABC_TRANSPORTER_2"/>
    <property type="match status" value="1"/>
</dbReference>
<proteinExistence type="predicted"/>
<evidence type="ECO:0000256" key="5">
    <source>
        <dbReference type="ARBA" id="ARBA00022840"/>
    </source>
</evidence>
<keyword evidence="2" id="KW-0813">Transport</keyword>
<dbReference type="InterPro" id="IPR003439">
    <property type="entry name" value="ABC_transporter-like_ATP-bd"/>
</dbReference>
<feature type="domain" description="ABC transporter" evidence="9">
    <location>
        <begin position="336"/>
        <end position="570"/>
    </location>
</feature>
<dbReference type="GO" id="GO:0005886">
    <property type="term" value="C:plasma membrane"/>
    <property type="evidence" value="ECO:0007669"/>
    <property type="project" value="UniProtKB-SubCell"/>
</dbReference>
<evidence type="ECO:0000313" key="11">
    <source>
        <dbReference type="EMBL" id="TMI88112.1"/>
    </source>
</evidence>
<dbReference type="PROSITE" id="PS50929">
    <property type="entry name" value="ABC_TM1F"/>
    <property type="match status" value="1"/>
</dbReference>
<dbReference type="SMART" id="SM00382">
    <property type="entry name" value="AAA"/>
    <property type="match status" value="1"/>
</dbReference>
<dbReference type="GO" id="GO:0005524">
    <property type="term" value="F:ATP binding"/>
    <property type="evidence" value="ECO:0007669"/>
    <property type="project" value="UniProtKB-KW"/>
</dbReference>
<name>A0A537JXX3_9BACT</name>
<keyword evidence="3 8" id="KW-0812">Transmembrane</keyword>
<evidence type="ECO:0000259" key="9">
    <source>
        <dbReference type="PROSITE" id="PS50893"/>
    </source>
</evidence>
<dbReference type="FunFam" id="3.40.50.300:FF:000287">
    <property type="entry name" value="Multidrug ABC transporter ATP-binding protein"/>
    <property type="match status" value="1"/>
</dbReference>
<dbReference type="InterPro" id="IPR011527">
    <property type="entry name" value="ABC1_TM_dom"/>
</dbReference>
<dbReference type="PANTHER" id="PTHR43394:SF1">
    <property type="entry name" value="ATP-BINDING CASSETTE SUB-FAMILY B MEMBER 10, MITOCHONDRIAL"/>
    <property type="match status" value="1"/>
</dbReference>
<feature type="transmembrane region" description="Helical" evidence="8">
    <location>
        <begin position="14"/>
        <end position="35"/>
    </location>
</feature>
<sequence>MVEIRRLAGYLRPYTFQLAGGLVAAVLVAVAWLYVPRYVGLMIDDIIKSRGNFAVLNTAALVILAIYVFRSLCLFVQLSLLAFVGHRLVADLRAHAFRQIQRWSLDRFLRWHSGEVISRTIQDTQLVESRLLNGLVDLLTTGLLVVGVVIALFLMHWRLALLTFGTIGTLIVAARVFGREVQQGSTRAQSRVASLTSLLKEAITGARIIRAFAQEPREEARFGRENERTFEENYRIRRLIALEVSLVSVLNALGLVFVMWAGVQYVAAGQMTAGSLVSFLAYLALAMDPAGSLLRYYSESRQAMAGIVRIFEMLDVPETVVQAPNAVRPGRLTGHVRFRNVSHAYDPGRWALRNITLDVRPGEHVAIVGPSGAGKSSLVNLIPRFYDPTDGEVLVDGSDLRRVQIAPLRQQIGLVPQETVLFAGTVAENIAYGRPRASQEEIEAAARVAAAHEFITRLPDGYTTVLGEGGMQLSGGQRQRLALARAVLNNPAILILDEATSALDAESEEAIQRAMTRLTEARTTFIIAHRLSTVRSADRIVVLLDGQIAEMGRHDELAAQDGPYSRLVRAQFIEEADRAPAADRTPATAP</sequence>
<evidence type="ECO:0000256" key="3">
    <source>
        <dbReference type="ARBA" id="ARBA00022692"/>
    </source>
</evidence>
<dbReference type="Gene3D" id="3.40.50.300">
    <property type="entry name" value="P-loop containing nucleotide triphosphate hydrolases"/>
    <property type="match status" value="1"/>
</dbReference>
<evidence type="ECO:0000313" key="12">
    <source>
        <dbReference type="Proteomes" id="UP000318509"/>
    </source>
</evidence>
<evidence type="ECO:0000256" key="1">
    <source>
        <dbReference type="ARBA" id="ARBA00004651"/>
    </source>
</evidence>
<feature type="domain" description="ABC transmembrane type-1" evidence="10">
    <location>
        <begin position="19"/>
        <end position="302"/>
    </location>
</feature>
<feature type="transmembrane region" description="Helical" evidence="8">
    <location>
        <begin position="239"/>
        <end position="261"/>
    </location>
</feature>
<dbReference type="EMBL" id="VBAK01000145">
    <property type="protein sequence ID" value="TMI88112.1"/>
    <property type="molecule type" value="Genomic_DNA"/>
</dbReference>
<protein>
    <submittedName>
        <fullName evidence="11">ABC transporter ATP-binding protein</fullName>
    </submittedName>
</protein>
<evidence type="ECO:0000256" key="6">
    <source>
        <dbReference type="ARBA" id="ARBA00022989"/>
    </source>
</evidence>
<organism evidence="11 12">
    <name type="scientific">Candidatus Segetimicrobium genomatis</name>
    <dbReference type="NCBI Taxonomy" id="2569760"/>
    <lineage>
        <taxon>Bacteria</taxon>
        <taxon>Bacillati</taxon>
        <taxon>Candidatus Sysuimicrobiota</taxon>
        <taxon>Candidatus Sysuimicrobiia</taxon>
        <taxon>Candidatus Sysuimicrobiales</taxon>
        <taxon>Candidatus Segetimicrobiaceae</taxon>
        <taxon>Candidatus Segetimicrobium</taxon>
    </lineage>
</organism>
<dbReference type="InterPro" id="IPR017871">
    <property type="entry name" value="ABC_transporter-like_CS"/>
</dbReference>
<feature type="transmembrane region" description="Helical" evidence="8">
    <location>
        <begin position="131"/>
        <end position="153"/>
    </location>
</feature>
<comment type="subcellular location">
    <subcellularLocation>
        <location evidence="1">Cell membrane</location>
        <topology evidence="1">Multi-pass membrane protein</topology>
    </subcellularLocation>
</comment>
<gene>
    <name evidence="11" type="ORF">E6H00_13615</name>
</gene>
<evidence type="ECO:0000256" key="7">
    <source>
        <dbReference type="ARBA" id="ARBA00023136"/>
    </source>
</evidence>
<dbReference type="Pfam" id="PF00005">
    <property type="entry name" value="ABC_tran"/>
    <property type="match status" value="1"/>
</dbReference>
<dbReference type="GO" id="GO:0016887">
    <property type="term" value="F:ATP hydrolysis activity"/>
    <property type="evidence" value="ECO:0007669"/>
    <property type="project" value="InterPro"/>
</dbReference>
<accession>A0A537JXX3</accession>
<dbReference type="InterPro" id="IPR003593">
    <property type="entry name" value="AAA+_ATPase"/>
</dbReference>
<dbReference type="InterPro" id="IPR036640">
    <property type="entry name" value="ABC1_TM_sf"/>
</dbReference>
<feature type="transmembrane region" description="Helical" evidence="8">
    <location>
        <begin position="55"/>
        <end position="84"/>
    </location>
</feature>
<dbReference type="GO" id="GO:0015421">
    <property type="term" value="F:ABC-type oligopeptide transporter activity"/>
    <property type="evidence" value="ECO:0007669"/>
    <property type="project" value="TreeGrafter"/>
</dbReference>
<feature type="transmembrane region" description="Helical" evidence="8">
    <location>
        <begin position="159"/>
        <end position="177"/>
    </location>
</feature>
<keyword evidence="6 8" id="KW-1133">Transmembrane helix</keyword>
<evidence type="ECO:0000259" key="10">
    <source>
        <dbReference type="PROSITE" id="PS50929"/>
    </source>
</evidence>
<dbReference type="PROSITE" id="PS00211">
    <property type="entry name" value="ABC_TRANSPORTER_1"/>
    <property type="match status" value="1"/>
</dbReference>
<comment type="caution">
    <text evidence="11">The sequence shown here is derived from an EMBL/GenBank/DDBJ whole genome shotgun (WGS) entry which is preliminary data.</text>
</comment>
<keyword evidence="4" id="KW-0547">Nucleotide-binding</keyword>
<evidence type="ECO:0000256" key="4">
    <source>
        <dbReference type="ARBA" id="ARBA00022741"/>
    </source>
</evidence>
<evidence type="ECO:0000256" key="8">
    <source>
        <dbReference type="SAM" id="Phobius"/>
    </source>
</evidence>
<dbReference type="InterPro" id="IPR039421">
    <property type="entry name" value="Type_1_exporter"/>
</dbReference>